<proteinExistence type="predicted"/>
<dbReference type="AlphaFoldDB" id="A0A930PSZ5"/>
<organism evidence="2 3">
    <name type="scientific">Rothia mucilaginosa</name>
    <dbReference type="NCBI Taxonomy" id="43675"/>
    <lineage>
        <taxon>Bacteria</taxon>
        <taxon>Bacillati</taxon>
        <taxon>Actinomycetota</taxon>
        <taxon>Actinomycetes</taxon>
        <taxon>Micrococcales</taxon>
        <taxon>Micrococcaceae</taxon>
        <taxon>Rothia</taxon>
    </lineage>
</organism>
<evidence type="ECO:0000313" key="2">
    <source>
        <dbReference type="EMBL" id="MBF1658158.1"/>
    </source>
</evidence>
<dbReference type="Gene3D" id="3.40.50.300">
    <property type="entry name" value="P-loop containing nucleotide triphosphate hydrolases"/>
    <property type="match status" value="1"/>
</dbReference>
<sequence length="199" mass="21315">MSLIIGVINAKGGVGKTVTSIYLACALSASGHEVELWDADPQGSATDWALTAAENDSELPFPVSSVNVAQLKRYPTRSEITIIDSPPLNESIMNAIAQRADVLIIPAAPAGLDITRVFSTLTSIPEGKPAAVLLTNANPRTILYRETTELLSESGITYLDTPIRPKQSIRASYGAEPHDLEGYDDVASQLLTLLNLRKD</sequence>
<dbReference type="InterPro" id="IPR002586">
    <property type="entry name" value="CobQ/CobB/MinD/ParA_Nub-bd_dom"/>
</dbReference>
<dbReference type="SUPFAM" id="SSF52540">
    <property type="entry name" value="P-loop containing nucleoside triphosphate hydrolases"/>
    <property type="match status" value="1"/>
</dbReference>
<evidence type="ECO:0000259" key="1">
    <source>
        <dbReference type="Pfam" id="PF01656"/>
    </source>
</evidence>
<comment type="caution">
    <text evidence="2">The sequence shown here is derived from an EMBL/GenBank/DDBJ whole genome shotgun (WGS) entry which is preliminary data.</text>
</comment>
<reference evidence="2" key="1">
    <citation type="submission" date="2020-04" db="EMBL/GenBank/DDBJ databases">
        <title>Deep metagenomics examines the oral microbiome during advanced dental caries in children, revealing novel taxa and co-occurrences with host molecules.</title>
        <authorList>
            <person name="Baker J.L."/>
            <person name="Morton J.T."/>
            <person name="Dinis M."/>
            <person name="Alvarez R."/>
            <person name="Tran N.C."/>
            <person name="Knight R."/>
            <person name="Edlund A."/>
        </authorList>
    </citation>
    <scope>NUCLEOTIDE SEQUENCE</scope>
    <source>
        <strain evidence="2">JCVI_39_bin.18</strain>
    </source>
</reference>
<dbReference type="PANTHER" id="PTHR13696:SF99">
    <property type="entry name" value="COBYRINIC ACID AC-DIAMIDE SYNTHASE"/>
    <property type="match status" value="1"/>
</dbReference>
<dbReference type="PANTHER" id="PTHR13696">
    <property type="entry name" value="P-LOOP CONTAINING NUCLEOSIDE TRIPHOSPHATE HYDROLASE"/>
    <property type="match status" value="1"/>
</dbReference>
<name>A0A930PSZ5_9MICC</name>
<protein>
    <submittedName>
        <fullName evidence="2">ParA family protein</fullName>
    </submittedName>
</protein>
<dbReference type="PIRSF" id="PIRSF009320">
    <property type="entry name" value="Nuc_binding_HP_1000"/>
    <property type="match status" value="1"/>
</dbReference>
<dbReference type="Pfam" id="PF01656">
    <property type="entry name" value="CbiA"/>
    <property type="match status" value="1"/>
</dbReference>
<dbReference type="InterPro" id="IPR027417">
    <property type="entry name" value="P-loop_NTPase"/>
</dbReference>
<dbReference type="CDD" id="cd02042">
    <property type="entry name" value="ParAB_family"/>
    <property type="match status" value="1"/>
</dbReference>
<gene>
    <name evidence="2" type="ORF">HXO61_09560</name>
</gene>
<evidence type="ECO:0000313" key="3">
    <source>
        <dbReference type="Proteomes" id="UP000770330"/>
    </source>
</evidence>
<feature type="domain" description="CobQ/CobB/MinD/ParA nucleotide binding" evidence="1">
    <location>
        <begin position="6"/>
        <end position="169"/>
    </location>
</feature>
<dbReference type="Proteomes" id="UP000770330">
    <property type="component" value="Unassembled WGS sequence"/>
</dbReference>
<accession>A0A930PSZ5</accession>
<dbReference type="InterPro" id="IPR050678">
    <property type="entry name" value="DNA_Partitioning_ATPase"/>
</dbReference>
<dbReference type="RefSeq" id="WP_303945874.1">
    <property type="nucleotide sequence ID" value="NZ_JABZXO010000037.1"/>
</dbReference>
<dbReference type="EMBL" id="JABZXO010000037">
    <property type="protein sequence ID" value="MBF1658158.1"/>
    <property type="molecule type" value="Genomic_DNA"/>
</dbReference>